<keyword evidence="3" id="KW-1133">Transmembrane helix</keyword>
<evidence type="ECO:0000256" key="1">
    <source>
        <dbReference type="ARBA" id="ARBA00012528"/>
    </source>
</evidence>
<dbReference type="AlphaFoldDB" id="A0A6N7L734"/>
<evidence type="ECO:0000256" key="2">
    <source>
        <dbReference type="ARBA" id="ARBA00034247"/>
    </source>
</evidence>
<evidence type="ECO:0000256" key="3">
    <source>
        <dbReference type="SAM" id="Phobius"/>
    </source>
</evidence>
<name>A0A6N7L734_SINTE</name>
<feature type="transmembrane region" description="Helical" evidence="3">
    <location>
        <begin position="6"/>
        <end position="26"/>
    </location>
</feature>
<gene>
    <name evidence="5" type="ORF">GHK62_01670</name>
</gene>
<dbReference type="GO" id="GO:0043709">
    <property type="term" value="P:cell adhesion involved in single-species biofilm formation"/>
    <property type="evidence" value="ECO:0007669"/>
    <property type="project" value="TreeGrafter"/>
</dbReference>
<evidence type="ECO:0000313" key="5">
    <source>
        <dbReference type="EMBL" id="MQX13502.1"/>
    </source>
</evidence>
<dbReference type="RefSeq" id="WP_153436619.1">
    <property type="nucleotide sequence ID" value="NZ_JACIGA010000003.1"/>
</dbReference>
<reference evidence="5 6" key="1">
    <citation type="journal article" date="2013" name="Genome Biol.">
        <title>Comparative genomics of the core and accessory genomes of 48 Sinorhizobium strains comprising five genospecies.</title>
        <authorList>
            <person name="Sugawara M."/>
            <person name="Epstein B."/>
            <person name="Badgley B.D."/>
            <person name="Unno T."/>
            <person name="Xu L."/>
            <person name="Reese J."/>
            <person name="Gyaneshwar P."/>
            <person name="Denny R."/>
            <person name="Mudge J."/>
            <person name="Bharti A.K."/>
            <person name="Farmer A.D."/>
            <person name="May G.D."/>
            <person name="Woodward J.E."/>
            <person name="Medigue C."/>
            <person name="Vallenet D."/>
            <person name="Lajus A."/>
            <person name="Rouy Z."/>
            <person name="Martinez-Vaz B."/>
            <person name="Tiffin P."/>
            <person name="Young N.D."/>
            <person name="Sadowsky M.J."/>
        </authorList>
    </citation>
    <scope>NUCLEOTIDE SEQUENCE [LARGE SCALE GENOMIC DNA]</scope>
    <source>
        <strain evidence="5 6">USDA4894</strain>
    </source>
</reference>
<dbReference type="GO" id="GO:0005886">
    <property type="term" value="C:plasma membrane"/>
    <property type="evidence" value="ECO:0007669"/>
    <property type="project" value="TreeGrafter"/>
</dbReference>
<dbReference type="Proteomes" id="UP000439983">
    <property type="component" value="Unassembled WGS sequence"/>
</dbReference>
<dbReference type="EMBL" id="WITC01000015">
    <property type="protein sequence ID" value="MQX13502.1"/>
    <property type="molecule type" value="Genomic_DNA"/>
</dbReference>
<keyword evidence="3" id="KW-0472">Membrane</keyword>
<dbReference type="PROSITE" id="PS50887">
    <property type="entry name" value="GGDEF"/>
    <property type="match status" value="1"/>
</dbReference>
<dbReference type="CDD" id="cd01949">
    <property type="entry name" value="GGDEF"/>
    <property type="match status" value="1"/>
</dbReference>
<keyword evidence="3" id="KW-0812">Transmembrane</keyword>
<feature type="domain" description="GGDEF" evidence="4">
    <location>
        <begin position="333"/>
        <end position="467"/>
    </location>
</feature>
<dbReference type="Pfam" id="PF00990">
    <property type="entry name" value="GGDEF"/>
    <property type="match status" value="1"/>
</dbReference>
<sequence>MTFVKFTFHPFSIFCLGLVVFSASLLGIFSRPVGMLASIWPANAVLLGLMLRNPSLASPAGWLSAATGYVMADLVTGSGLWLAIGLNAANLIGVGLGYTLFMQLREEDRRLRRPLSVLYMFAVATAAGVCASVVGASASVHFFGEPAWTAYLSWLTTDLVNYTIVVPVFQTMPSLVRRSRRKAFSKRGRALLANPLPLILLVLSCGAALIVGGPGAIAFPVPALIWCALSYGLFATTTLTMIVSLLTQMAVASDALRLGVSGVAEATLTSTRLGITLLALGPLTVASVDSARRSLIARLSHAVDYDFLTQCLARGAFMARANSVIAQLEKSNEPAYAMMIDIDHFKGINDTHGHAVGDRVLQVVARTIRANLRAGDLFGRLGGEEFAIVLVRQSPQDARAVAERVLHAVRSVTVDLEHGERLDVTASIGIATSMPPEMELAHLLSEADAALYGAKAAGRDRVVGPISAAEKRTPREEIARI</sequence>
<feature type="transmembrane region" description="Helical" evidence="3">
    <location>
        <begin position="223"/>
        <end position="247"/>
    </location>
</feature>
<evidence type="ECO:0000259" key="4">
    <source>
        <dbReference type="PROSITE" id="PS50887"/>
    </source>
</evidence>
<dbReference type="InterPro" id="IPR050469">
    <property type="entry name" value="Diguanylate_Cyclase"/>
</dbReference>
<dbReference type="OrthoDB" id="9812260at2"/>
<dbReference type="Gene3D" id="3.30.70.270">
    <property type="match status" value="1"/>
</dbReference>
<dbReference type="NCBIfam" id="TIGR00254">
    <property type="entry name" value="GGDEF"/>
    <property type="match status" value="1"/>
</dbReference>
<protein>
    <recommendedName>
        <fullName evidence="1">diguanylate cyclase</fullName>
        <ecNumber evidence="1">2.7.7.65</ecNumber>
    </recommendedName>
</protein>
<dbReference type="SUPFAM" id="SSF55073">
    <property type="entry name" value="Nucleotide cyclase"/>
    <property type="match status" value="1"/>
</dbReference>
<comment type="caution">
    <text evidence="5">The sequence shown here is derived from an EMBL/GenBank/DDBJ whole genome shotgun (WGS) entry which is preliminary data.</text>
</comment>
<dbReference type="FunFam" id="3.30.70.270:FF:000001">
    <property type="entry name" value="Diguanylate cyclase domain protein"/>
    <property type="match status" value="1"/>
</dbReference>
<feature type="transmembrane region" description="Helical" evidence="3">
    <location>
        <begin position="80"/>
        <end position="104"/>
    </location>
</feature>
<dbReference type="InterPro" id="IPR000160">
    <property type="entry name" value="GGDEF_dom"/>
</dbReference>
<proteinExistence type="predicted"/>
<evidence type="ECO:0000313" key="6">
    <source>
        <dbReference type="Proteomes" id="UP000439983"/>
    </source>
</evidence>
<keyword evidence="6" id="KW-1185">Reference proteome</keyword>
<dbReference type="SMART" id="SM00267">
    <property type="entry name" value="GGDEF"/>
    <property type="match status" value="1"/>
</dbReference>
<organism evidence="5 6">
    <name type="scientific">Sinorhizobium terangae</name>
    <dbReference type="NCBI Taxonomy" id="110322"/>
    <lineage>
        <taxon>Bacteria</taxon>
        <taxon>Pseudomonadati</taxon>
        <taxon>Pseudomonadota</taxon>
        <taxon>Alphaproteobacteria</taxon>
        <taxon>Hyphomicrobiales</taxon>
        <taxon>Rhizobiaceae</taxon>
        <taxon>Sinorhizobium/Ensifer group</taxon>
        <taxon>Sinorhizobium</taxon>
    </lineage>
</organism>
<dbReference type="GO" id="GO:1902201">
    <property type="term" value="P:negative regulation of bacterial-type flagellum-dependent cell motility"/>
    <property type="evidence" value="ECO:0007669"/>
    <property type="project" value="TreeGrafter"/>
</dbReference>
<dbReference type="InterPro" id="IPR043128">
    <property type="entry name" value="Rev_trsase/Diguanyl_cyclase"/>
</dbReference>
<dbReference type="GO" id="GO:0052621">
    <property type="term" value="F:diguanylate cyclase activity"/>
    <property type="evidence" value="ECO:0007669"/>
    <property type="project" value="UniProtKB-EC"/>
</dbReference>
<feature type="transmembrane region" description="Helical" evidence="3">
    <location>
        <begin position="148"/>
        <end position="169"/>
    </location>
</feature>
<dbReference type="InterPro" id="IPR029787">
    <property type="entry name" value="Nucleotide_cyclase"/>
</dbReference>
<dbReference type="EC" id="2.7.7.65" evidence="1"/>
<comment type="catalytic activity">
    <reaction evidence="2">
        <text>2 GTP = 3',3'-c-di-GMP + 2 diphosphate</text>
        <dbReference type="Rhea" id="RHEA:24898"/>
        <dbReference type="ChEBI" id="CHEBI:33019"/>
        <dbReference type="ChEBI" id="CHEBI:37565"/>
        <dbReference type="ChEBI" id="CHEBI:58805"/>
        <dbReference type="EC" id="2.7.7.65"/>
    </reaction>
</comment>
<feature type="transmembrane region" description="Helical" evidence="3">
    <location>
        <begin position="190"/>
        <end position="211"/>
    </location>
</feature>
<accession>A0A6N7L734</accession>
<dbReference type="PANTHER" id="PTHR45138">
    <property type="entry name" value="REGULATORY COMPONENTS OF SENSORY TRANSDUCTION SYSTEM"/>
    <property type="match status" value="1"/>
</dbReference>
<feature type="transmembrane region" description="Helical" evidence="3">
    <location>
        <begin position="116"/>
        <end position="142"/>
    </location>
</feature>
<dbReference type="PANTHER" id="PTHR45138:SF9">
    <property type="entry name" value="DIGUANYLATE CYCLASE DGCM-RELATED"/>
    <property type="match status" value="1"/>
</dbReference>